<name>A0ABR0P4K5_GOSAR</name>
<reference evidence="3 4" key="1">
    <citation type="submission" date="2023-03" db="EMBL/GenBank/DDBJ databases">
        <title>WGS of Gossypium arboreum.</title>
        <authorList>
            <person name="Yu D."/>
        </authorList>
    </citation>
    <scope>NUCLEOTIDE SEQUENCE [LARGE SCALE GENOMIC DNA]</scope>
    <source>
        <tissue evidence="3">Leaf</tissue>
    </source>
</reference>
<proteinExistence type="predicted"/>
<evidence type="ECO:0000256" key="1">
    <source>
        <dbReference type="SAM" id="Coils"/>
    </source>
</evidence>
<dbReference type="PANTHER" id="PTHR48200:SF1">
    <property type="entry name" value="AMINOTRANSFERASE-LIKE PLANT MOBILE DOMAIN-CONTAINING PROTEIN"/>
    <property type="match status" value="1"/>
</dbReference>
<evidence type="ECO:0000313" key="3">
    <source>
        <dbReference type="EMBL" id="KAK5813254.1"/>
    </source>
</evidence>
<dbReference type="Proteomes" id="UP001358586">
    <property type="component" value="Chromosome 8"/>
</dbReference>
<comment type="caution">
    <text evidence="3">The sequence shown here is derived from an EMBL/GenBank/DDBJ whole genome shotgun (WGS) entry which is preliminary data.</text>
</comment>
<keyword evidence="4" id="KW-1185">Reference proteome</keyword>
<evidence type="ECO:0000259" key="2">
    <source>
        <dbReference type="Pfam" id="PF24924"/>
    </source>
</evidence>
<organism evidence="3 4">
    <name type="scientific">Gossypium arboreum</name>
    <name type="common">Tree cotton</name>
    <name type="synonym">Gossypium nanking</name>
    <dbReference type="NCBI Taxonomy" id="29729"/>
    <lineage>
        <taxon>Eukaryota</taxon>
        <taxon>Viridiplantae</taxon>
        <taxon>Streptophyta</taxon>
        <taxon>Embryophyta</taxon>
        <taxon>Tracheophyta</taxon>
        <taxon>Spermatophyta</taxon>
        <taxon>Magnoliopsida</taxon>
        <taxon>eudicotyledons</taxon>
        <taxon>Gunneridae</taxon>
        <taxon>Pentapetalae</taxon>
        <taxon>rosids</taxon>
        <taxon>malvids</taxon>
        <taxon>Malvales</taxon>
        <taxon>Malvaceae</taxon>
        <taxon>Malvoideae</taxon>
        <taxon>Gossypium</taxon>
    </lineage>
</organism>
<dbReference type="PANTHER" id="PTHR48200">
    <property type="entry name" value="PROTEIN, PUTATIVE-RELATED"/>
    <property type="match status" value="1"/>
</dbReference>
<dbReference type="InterPro" id="IPR056647">
    <property type="entry name" value="DUF7745"/>
</dbReference>
<feature type="coiled-coil region" evidence="1">
    <location>
        <begin position="556"/>
        <end position="664"/>
    </location>
</feature>
<gene>
    <name evidence="3" type="ORF">PVK06_028702</name>
</gene>
<dbReference type="EMBL" id="JARKNE010000008">
    <property type="protein sequence ID" value="KAK5813254.1"/>
    <property type="molecule type" value="Genomic_DNA"/>
</dbReference>
<evidence type="ECO:0000313" key="4">
    <source>
        <dbReference type="Proteomes" id="UP001358586"/>
    </source>
</evidence>
<feature type="domain" description="DUF7745" evidence="2">
    <location>
        <begin position="81"/>
        <end position="435"/>
    </location>
</feature>
<feature type="coiled-coil region" evidence="1">
    <location>
        <begin position="463"/>
        <end position="490"/>
    </location>
</feature>
<protein>
    <recommendedName>
        <fullName evidence="2">DUF7745 domain-containing protein</fullName>
    </recommendedName>
</protein>
<sequence length="698" mass="81784">MHHRHHIRKVLIKGWLPKNGFLEESITQITEKNAVVRDWSLKTQREKGDSLVEGCVADLPEHITVNVRQNNLEDLVRIWNQWDSDTRDIFTERYGDIAHLITIRVDEQLIQAMVRFWDPAYQCFTFNQEDMTPTIEEYAALLRIDNVQFSKIYVKEPKPMTFKKKLVRLTDMTDAWAEKQIKKKNETICIPWSSLRDLVLNHPDMLKRVNLFALAIYGLVIFPKVLGHLEVAVVDFFERLKQGVNPVPTILAESFRSLSTCRRVGKGRFSGCAQLLNVWILSHFWKVERAPFYMFSKTFAPLEAYLKKEWPKEVTKQHWVSVFQNLRANDITWRAPWIRPSVLLYKCGSQDWVPLLGLWGGVGYAPLLVQRQFSLRQFLPATGGLAQFEFAFAGEGYMKRVRDIAKSWKEIHFMELALYANTLTQDYDIWRKQRVNSQQISSTNYTVQNPFSEETPSKLEMARQEFEREKAKMSRDLSALQEENYQLKIEVQVERSKTEKVQREAEIVRNDLRDLHLENKKLRSTEKNSGLGKSAAEWKEEISNIKGRMEFWKGKAKKEEEKAARAVIELRRKNAEYEMVTAEFANSQSKHQELKRKTRDLENMLQSRQQQLDNLLKALKKKSEQYDRDIHAYEGTLKEKEIQLEFLINEIRKAAMQVVQLSDEAEVLSCQFPPSQRLSISEFLEQVKKQGNAARKFV</sequence>
<accession>A0ABR0P4K5</accession>
<dbReference type="Pfam" id="PF24924">
    <property type="entry name" value="DUF7745"/>
    <property type="match status" value="1"/>
</dbReference>
<keyword evidence="1" id="KW-0175">Coiled coil</keyword>